<name>A0A1H9RA71_BUTFI</name>
<protein>
    <submittedName>
        <fullName evidence="3">BlaR1 peptidase M56</fullName>
    </submittedName>
</protein>
<organism evidence="3 4">
    <name type="scientific">Butyrivibrio fibrisolvens</name>
    <dbReference type="NCBI Taxonomy" id="831"/>
    <lineage>
        <taxon>Bacteria</taxon>
        <taxon>Bacillati</taxon>
        <taxon>Bacillota</taxon>
        <taxon>Clostridia</taxon>
        <taxon>Lachnospirales</taxon>
        <taxon>Lachnospiraceae</taxon>
        <taxon>Butyrivibrio</taxon>
    </lineage>
</organism>
<dbReference type="CDD" id="cd07341">
    <property type="entry name" value="M56_BlaR1_MecR1_like"/>
    <property type="match status" value="1"/>
</dbReference>
<dbReference type="Pfam" id="PF05569">
    <property type="entry name" value="Peptidase_M56"/>
    <property type="match status" value="1"/>
</dbReference>
<dbReference type="OrthoDB" id="9770467at2"/>
<feature type="transmembrane region" description="Helical" evidence="1">
    <location>
        <begin position="6"/>
        <end position="25"/>
    </location>
</feature>
<accession>A0A1H9RA71</accession>
<gene>
    <name evidence="3" type="ORF">SAMN04487884_10990</name>
</gene>
<feature type="transmembrane region" description="Helical" evidence="1">
    <location>
        <begin position="32"/>
        <end position="53"/>
    </location>
</feature>
<keyword evidence="1" id="KW-0472">Membrane</keyword>
<feature type="transmembrane region" description="Helical" evidence="1">
    <location>
        <begin position="188"/>
        <end position="210"/>
    </location>
</feature>
<evidence type="ECO:0000313" key="3">
    <source>
        <dbReference type="EMBL" id="SER69445.1"/>
    </source>
</evidence>
<dbReference type="RefSeq" id="WP_074755659.1">
    <property type="nucleotide sequence ID" value="NZ_FOGJ01000009.1"/>
</dbReference>
<keyword evidence="1" id="KW-1133">Transmembrane helix</keyword>
<feature type="domain" description="Peptidase M56" evidence="2">
    <location>
        <begin position="86"/>
        <end position="278"/>
    </location>
</feature>
<dbReference type="InterPro" id="IPR008756">
    <property type="entry name" value="Peptidase_M56"/>
</dbReference>
<keyword evidence="1" id="KW-0812">Transmembrane</keyword>
<dbReference type="EMBL" id="FOGJ01000009">
    <property type="protein sequence ID" value="SER69445.1"/>
    <property type="molecule type" value="Genomic_DNA"/>
</dbReference>
<dbReference type="PANTHER" id="PTHR34978:SF3">
    <property type="entry name" value="SLR0241 PROTEIN"/>
    <property type="match status" value="1"/>
</dbReference>
<dbReference type="Proteomes" id="UP000182584">
    <property type="component" value="Unassembled WGS sequence"/>
</dbReference>
<dbReference type="AlphaFoldDB" id="A0A1H9RA71"/>
<evidence type="ECO:0000256" key="1">
    <source>
        <dbReference type="SAM" id="Phobius"/>
    </source>
</evidence>
<proteinExistence type="predicted"/>
<dbReference type="PANTHER" id="PTHR34978">
    <property type="entry name" value="POSSIBLE SENSOR-TRANSDUCER PROTEIN BLAR"/>
    <property type="match status" value="1"/>
</dbReference>
<sequence length="382" mass="43919">MKITFFSIAMSIIWGSALMVVFTILRNRSKLIDICSVSGIIVLYIFCAVRMMVPVELPWVKVIPAETLFNALYLAIRKEVSVSGVKVYHIVAGVWITGAIVKTADLVLRYIKYKNQIAKLAENGKSLETSNYGVKAPSVKIIQTQAVDTPLSFGLLDRIILIPDEDYSDDDRALIIRHEYMHLINNDLAVQFLINMLCAIYWWNPFVYLLRLDLEQYFELRCDSNVTQGMSESQIADYLDVLLKVYKKKRRSSNRYGIGFLGTHKRREKDIKERFVMLSKGQHRRKRTIGKIAAIVIASAFMVISYSFIFQSNYEMPEMEINKDTGAYEVNQNNSYLIKRNDGTYVWCTEEGFESEVDSDVANMLINEGFKIIEEQEHDEAN</sequence>
<evidence type="ECO:0000313" key="4">
    <source>
        <dbReference type="Proteomes" id="UP000182584"/>
    </source>
</evidence>
<feature type="transmembrane region" description="Helical" evidence="1">
    <location>
        <begin position="289"/>
        <end position="309"/>
    </location>
</feature>
<dbReference type="InterPro" id="IPR052173">
    <property type="entry name" value="Beta-lactam_resp_regulator"/>
</dbReference>
<evidence type="ECO:0000259" key="2">
    <source>
        <dbReference type="Pfam" id="PF05569"/>
    </source>
</evidence>
<reference evidence="3 4" key="1">
    <citation type="submission" date="2016-10" db="EMBL/GenBank/DDBJ databases">
        <authorList>
            <person name="de Groot N.N."/>
        </authorList>
    </citation>
    <scope>NUCLEOTIDE SEQUENCE [LARGE SCALE GENOMIC DNA]</scope>
    <source>
        <strain evidence="3 4">AR40</strain>
    </source>
</reference>